<keyword evidence="1" id="KW-1133">Transmembrane helix</keyword>
<proteinExistence type="predicted"/>
<keyword evidence="3" id="KW-1185">Reference proteome</keyword>
<reference evidence="2 3" key="1">
    <citation type="submission" date="2015-01" db="EMBL/GenBank/DDBJ databases">
        <title>Evolution of Trichinella species and genotypes.</title>
        <authorList>
            <person name="Korhonen P.K."/>
            <person name="Edoardo P."/>
            <person name="Giuseppe L.R."/>
            <person name="Gasser R.B."/>
        </authorList>
    </citation>
    <scope>NUCLEOTIDE SEQUENCE [LARGE SCALE GENOMIC DNA]</scope>
    <source>
        <strain evidence="2">ISS2496</strain>
    </source>
</reference>
<comment type="caution">
    <text evidence="2">The sequence shown here is derived from an EMBL/GenBank/DDBJ whole genome shotgun (WGS) entry which is preliminary data.</text>
</comment>
<dbReference type="AlphaFoldDB" id="A0A0V0ZR91"/>
<dbReference type="EMBL" id="JYDQ01000102">
    <property type="protein sequence ID" value="KRY15067.1"/>
    <property type="molecule type" value="Genomic_DNA"/>
</dbReference>
<sequence length="190" mass="20968">MEVSRGKKNFFYNEHVYSLNPLVTLVTTKEKNFLNKSSHFSLNRSTSIFGTALCFRPTSMSSSIAVDTSPGLDSIAEIASSNTSKYWLAMFSNSLLLNAASSVSSTLLSFLVGLVCFGMRSTSLADMCQLAVSVDSLRQPLTTKIPASVVVKLRARVDVSWNSMLQLYSSNNRMLRMNVNLVRDSDKANR</sequence>
<evidence type="ECO:0000313" key="3">
    <source>
        <dbReference type="Proteomes" id="UP000054783"/>
    </source>
</evidence>
<keyword evidence="1" id="KW-0472">Membrane</keyword>
<keyword evidence="1" id="KW-0812">Transmembrane</keyword>
<protein>
    <submittedName>
        <fullName evidence="2">Uncharacterized protein</fullName>
    </submittedName>
</protein>
<dbReference type="Proteomes" id="UP000054783">
    <property type="component" value="Unassembled WGS sequence"/>
</dbReference>
<evidence type="ECO:0000256" key="1">
    <source>
        <dbReference type="SAM" id="Phobius"/>
    </source>
</evidence>
<organism evidence="2 3">
    <name type="scientific">Trichinella patagoniensis</name>
    <dbReference type="NCBI Taxonomy" id="990121"/>
    <lineage>
        <taxon>Eukaryota</taxon>
        <taxon>Metazoa</taxon>
        <taxon>Ecdysozoa</taxon>
        <taxon>Nematoda</taxon>
        <taxon>Enoplea</taxon>
        <taxon>Dorylaimia</taxon>
        <taxon>Trichinellida</taxon>
        <taxon>Trichinellidae</taxon>
        <taxon>Trichinella</taxon>
    </lineage>
</organism>
<name>A0A0V0ZR91_9BILA</name>
<accession>A0A0V0ZR91</accession>
<evidence type="ECO:0000313" key="2">
    <source>
        <dbReference type="EMBL" id="KRY15067.1"/>
    </source>
</evidence>
<gene>
    <name evidence="2" type="ORF">T12_2782</name>
</gene>
<feature type="transmembrane region" description="Helical" evidence="1">
    <location>
        <begin position="95"/>
        <end position="117"/>
    </location>
</feature>